<dbReference type="CDD" id="cd01127">
    <property type="entry name" value="TrwB_TraG_TraD_VirD4"/>
    <property type="match status" value="1"/>
</dbReference>
<dbReference type="Pfam" id="PF19044">
    <property type="entry name" value="P-loop_TraG"/>
    <property type="match status" value="2"/>
</dbReference>
<dbReference type="RefSeq" id="WP_093255398.1">
    <property type="nucleotide sequence ID" value="NZ_FNQM01000015.1"/>
</dbReference>
<dbReference type="InterPro" id="IPR025955">
    <property type="entry name" value="TraC/Conjuga_ATPase"/>
</dbReference>
<dbReference type="Gene3D" id="3.40.50.300">
    <property type="entry name" value="P-loop containing nucleotide triphosphate hydrolases"/>
    <property type="match status" value="1"/>
</dbReference>
<accession>A0A1H4EP98</accession>
<feature type="domain" description="TraG P-loop" evidence="1">
    <location>
        <begin position="566"/>
        <end position="700"/>
    </location>
</feature>
<evidence type="ECO:0000313" key="2">
    <source>
        <dbReference type="EMBL" id="SEA86944.1"/>
    </source>
</evidence>
<dbReference type="InterPro" id="IPR043964">
    <property type="entry name" value="P-loop_TraG"/>
</dbReference>
<dbReference type="Gene3D" id="1.10.8.730">
    <property type="match status" value="1"/>
</dbReference>
<keyword evidence="2" id="KW-0547">Nucleotide-binding</keyword>
<dbReference type="GO" id="GO:0005524">
    <property type="term" value="F:ATP binding"/>
    <property type="evidence" value="ECO:0007669"/>
    <property type="project" value="UniProtKB-KW"/>
</dbReference>
<reference evidence="2 3" key="1">
    <citation type="submission" date="2016-10" db="EMBL/GenBank/DDBJ databases">
        <authorList>
            <person name="de Groot N.N."/>
        </authorList>
    </citation>
    <scope>NUCLEOTIDE SEQUENCE [LARGE SCALE GENOMIC DNA]</scope>
    <source>
        <strain evidence="2 3">DSM 15345</strain>
    </source>
</reference>
<protein>
    <submittedName>
        <fullName evidence="2">Conjugal transfer ATP-binding protein TraC</fullName>
    </submittedName>
</protein>
<evidence type="ECO:0000313" key="3">
    <source>
        <dbReference type="Proteomes" id="UP000198703"/>
    </source>
</evidence>
<dbReference type="OrthoDB" id="9816422at2"/>
<sequence>MTLPASVLSPVIAYALDERVFVGHDQTIGFGFHCLPRPGAGDRSEQHVRTLLEDEFPPGTMMQILLYASPNLVEARKRAMTHFCADAGNAPAAMMRGAVSWLYDHAGGPFDEFAGVWLRDFRVAISLKTPMDGATPTDAEIDRARQTARRMERALNALDVAPQPMTAKSWITTCSELLNRGEHASWRRFGEVHVDEETPLNRQLLDLGSRLRFESGAVDLEGGGHLAFLSPRSFGESAWFGMSSALVGDLMQGRRGLRGPFFVNVNIHYPSAESMKSRLGKKRAWTVNLVGTQFRRWMPALEGRYRDFETISRAMEDGRRPVRFSVTLGVYGRDRDELDRAVTDAIGYWGEYNTILLRDRYICRPLLINSLPLGADRRCDADLGRYHTMTTQEVACFAPLFGAWRGTGSPSLHLAARDGQVMSFDLFDGSTNFNGVIAAESGAGKSFLMQLMTTSYLAQGAMVWTIDNGGSYANLCETLGGEYIDFGERPMSLNPFRLVRDYARENALLQRLVASMAAPTQPLDDLQNATLEECMKAVWAEYGLDMTVDLIAKRLKSSKDSRDVDLGRRLYAFTSEGQYGHYFAGDNTISFSASYTVLELGGLKNQPHLQAVVLQQLVYQIQQAMAELSRQRRTLMFIDEAWELLREGEIAKFIESGYRRFRKEWGAMVIATQSLGDLYGSDVGLAIAENSATKILLGQRADVIERLVTKGQLLLDPGHIEQLKTVRSVRDAFSEAFFQTDRGTGIGRIVVDPAMRLLFSSHAPDVSAIRRHRAAGLTLDQAVDAVLAERARTAMAAE</sequence>
<keyword evidence="3" id="KW-1185">Reference proteome</keyword>
<organism evidence="2 3">
    <name type="scientific">Rubrimonas cliftonensis</name>
    <dbReference type="NCBI Taxonomy" id="89524"/>
    <lineage>
        <taxon>Bacteria</taxon>
        <taxon>Pseudomonadati</taxon>
        <taxon>Pseudomonadota</taxon>
        <taxon>Alphaproteobacteria</taxon>
        <taxon>Rhodobacterales</taxon>
        <taxon>Paracoccaceae</taxon>
        <taxon>Rubrimonas</taxon>
    </lineage>
</organism>
<dbReference type="Pfam" id="PF11130">
    <property type="entry name" value="TraC_F_IV"/>
    <property type="match status" value="1"/>
</dbReference>
<keyword evidence="2" id="KW-0067">ATP-binding</keyword>
<dbReference type="InterPro" id="IPR027417">
    <property type="entry name" value="P-loop_NTPase"/>
</dbReference>
<dbReference type="PANTHER" id="PTHR38467">
    <property type="match status" value="1"/>
</dbReference>
<dbReference type="SUPFAM" id="SSF52540">
    <property type="entry name" value="P-loop containing nucleoside triphosphate hydrolases"/>
    <property type="match status" value="1"/>
</dbReference>
<dbReference type="InterPro" id="IPR014117">
    <property type="entry name" value="TraC-F-type"/>
</dbReference>
<dbReference type="Proteomes" id="UP000198703">
    <property type="component" value="Unassembled WGS sequence"/>
</dbReference>
<proteinExistence type="predicted"/>
<dbReference type="AlphaFoldDB" id="A0A1H4EP98"/>
<dbReference type="PANTHER" id="PTHR38467:SF1">
    <property type="entry name" value="CONJUGATIVE TRANSFER: ASSEMBLY"/>
    <property type="match status" value="1"/>
</dbReference>
<evidence type="ECO:0000259" key="1">
    <source>
        <dbReference type="Pfam" id="PF19044"/>
    </source>
</evidence>
<dbReference type="NCBIfam" id="TIGR02746">
    <property type="entry name" value="TraC-F-type"/>
    <property type="match status" value="1"/>
</dbReference>
<gene>
    <name evidence="2" type="ORF">SAMN05444370_11525</name>
</gene>
<name>A0A1H4EP98_9RHOB</name>
<dbReference type="InterPro" id="IPR053155">
    <property type="entry name" value="F-pilin_assembly_TraC"/>
</dbReference>
<feature type="domain" description="TraG P-loop" evidence="1">
    <location>
        <begin position="430"/>
        <end position="500"/>
    </location>
</feature>
<dbReference type="EMBL" id="FNQM01000015">
    <property type="protein sequence ID" value="SEA86944.1"/>
    <property type="molecule type" value="Genomic_DNA"/>
</dbReference>
<dbReference type="STRING" id="89524.SAMN05444370_11525"/>